<evidence type="ECO:0000256" key="4">
    <source>
        <dbReference type="ARBA" id="ARBA00023212"/>
    </source>
</evidence>
<dbReference type="PROSITE" id="PS51399">
    <property type="entry name" value="SEP"/>
    <property type="match status" value="1"/>
</dbReference>
<evidence type="ECO:0000256" key="2">
    <source>
        <dbReference type="ARBA" id="ARBA00022490"/>
    </source>
</evidence>
<dbReference type="PANTHER" id="PTHR23333:SF4">
    <property type="entry name" value="UBX DOMAIN-CONTAINING PROTEIN 11"/>
    <property type="match status" value="1"/>
</dbReference>
<dbReference type="GO" id="GO:0043161">
    <property type="term" value="P:proteasome-mediated ubiquitin-dependent protein catabolic process"/>
    <property type="evidence" value="ECO:0007669"/>
    <property type="project" value="TreeGrafter"/>
</dbReference>
<organism evidence="13 14">
    <name type="scientific">Calicophoron daubneyi</name>
    <name type="common">Rumen fluke</name>
    <name type="synonym">Paramphistomum daubneyi</name>
    <dbReference type="NCBI Taxonomy" id="300641"/>
    <lineage>
        <taxon>Eukaryota</taxon>
        <taxon>Metazoa</taxon>
        <taxon>Spiralia</taxon>
        <taxon>Lophotrochozoa</taxon>
        <taxon>Platyhelminthes</taxon>
        <taxon>Trematoda</taxon>
        <taxon>Digenea</taxon>
        <taxon>Plagiorchiida</taxon>
        <taxon>Pronocephalata</taxon>
        <taxon>Paramphistomoidea</taxon>
        <taxon>Paramphistomidae</taxon>
        <taxon>Calicophoron</taxon>
    </lineage>
</organism>
<dbReference type="Proteomes" id="UP001497525">
    <property type="component" value="Unassembled WGS sequence"/>
</dbReference>
<reference evidence="13" key="1">
    <citation type="submission" date="2024-06" db="EMBL/GenBank/DDBJ databases">
        <authorList>
            <person name="Liu X."/>
            <person name="Lenzi L."/>
            <person name="Haldenby T S."/>
            <person name="Uol C."/>
        </authorList>
    </citation>
    <scope>NUCLEOTIDE SEQUENCE</scope>
</reference>
<evidence type="ECO:0000256" key="7">
    <source>
        <dbReference type="ARBA" id="ARBA00073759"/>
    </source>
</evidence>
<dbReference type="InterPro" id="IPR029071">
    <property type="entry name" value="Ubiquitin-like_domsf"/>
</dbReference>
<evidence type="ECO:0000256" key="8">
    <source>
        <dbReference type="ARBA" id="ARBA00075811"/>
    </source>
</evidence>
<dbReference type="GO" id="GO:0005856">
    <property type="term" value="C:cytoskeleton"/>
    <property type="evidence" value="ECO:0007669"/>
    <property type="project" value="UniProtKB-SubCell"/>
</dbReference>
<dbReference type="EMBL" id="CAXLJL010000267">
    <property type="protein sequence ID" value="CAL5135458.1"/>
    <property type="molecule type" value="Genomic_DNA"/>
</dbReference>
<dbReference type="PANTHER" id="PTHR23333">
    <property type="entry name" value="UBX DOMAIN CONTAINING PROTEIN"/>
    <property type="match status" value="1"/>
</dbReference>
<comment type="caution">
    <text evidence="13">The sequence shown here is derived from an EMBL/GenBank/DDBJ whole genome shotgun (WGS) entry which is preliminary data.</text>
</comment>
<feature type="domain" description="UBX" evidence="11">
    <location>
        <begin position="405"/>
        <end position="502"/>
    </location>
</feature>
<evidence type="ECO:0000256" key="3">
    <source>
        <dbReference type="ARBA" id="ARBA00023054"/>
    </source>
</evidence>
<evidence type="ECO:0000313" key="14">
    <source>
        <dbReference type="Proteomes" id="UP001497525"/>
    </source>
</evidence>
<evidence type="ECO:0000256" key="5">
    <source>
        <dbReference type="ARBA" id="ARBA00059434"/>
    </source>
</evidence>
<comment type="function">
    <text evidence="5">May be involved in the reorganization of actin cytoskeleton mediated by RND1, RND2 and RND3. Promotes RHOA activation mediated by GNA12 and GNA13.</text>
</comment>
<dbReference type="SUPFAM" id="SSF54236">
    <property type="entry name" value="Ubiquitin-like"/>
    <property type="match status" value="1"/>
</dbReference>
<keyword evidence="3" id="KW-0175">Coiled coil</keyword>
<evidence type="ECO:0000256" key="1">
    <source>
        <dbReference type="ARBA" id="ARBA00004245"/>
    </source>
</evidence>
<evidence type="ECO:0000313" key="13">
    <source>
        <dbReference type="EMBL" id="CAL5135458.1"/>
    </source>
</evidence>
<evidence type="ECO:0000259" key="11">
    <source>
        <dbReference type="PROSITE" id="PS50033"/>
    </source>
</evidence>
<evidence type="ECO:0000256" key="9">
    <source>
        <dbReference type="ARBA" id="ARBA00081109"/>
    </source>
</evidence>
<feature type="compositionally biased region" description="Polar residues" evidence="10">
    <location>
        <begin position="529"/>
        <end position="547"/>
    </location>
</feature>
<dbReference type="Gene3D" id="3.30.420.210">
    <property type="entry name" value="SEP domain"/>
    <property type="match status" value="1"/>
</dbReference>
<dbReference type="Gene3D" id="3.10.20.90">
    <property type="entry name" value="Phosphatidylinositol 3-kinase Catalytic Subunit, Chain A, domain 1"/>
    <property type="match status" value="1"/>
</dbReference>
<feature type="domain" description="SEP" evidence="12">
    <location>
        <begin position="212"/>
        <end position="276"/>
    </location>
</feature>
<dbReference type="GO" id="GO:0043130">
    <property type="term" value="F:ubiquitin binding"/>
    <property type="evidence" value="ECO:0007669"/>
    <property type="project" value="TreeGrafter"/>
</dbReference>
<evidence type="ECO:0000259" key="12">
    <source>
        <dbReference type="PROSITE" id="PS51399"/>
    </source>
</evidence>
<evidence type="ECO:0000256" key="10">
    <source>
        <dbReference type="SAM" id="MobiDB-lite"/>
    </source>
</evidence>
<proteinExistence type="predicted"/>
<keyword evidence="2" id="KW-0963">Cytoplasm</keyword>
<feature type="region of interest" description="Disordered" evidence="10">
    <location>
        <begin position="287"/>
        <end position="310"/>
    </location>
</feature>
<accession>A0AAV2TDM3</accession>
<comment type="subcellular location">
    <subcellularLocation>
        <location evidence="1">Cytoplasm</location>
        <location evidence="1">Cytoskeleton</location>
    </subcellularLocation>
</comment>
<feature type="region of interest" description="Disordered" evidence="10">
    <location>
        <begin position="528"/>
        <end position="547"/>
    </location>
</feature>
<dbReference type="SUPFAM" id="SSF102848">
    <property type="entry name" value="NSFL1 (p97 ATPase) cofactor p47, SEP domain"/>
    <property type="match status" value="1"/>
</dbReference>
<evidence type="ECO:0000256" key="6">
    <source>
        <dbReference type="ARBA" id="ARBA00062345"/>
    </source>
</evidence>
<sequence length="547" mass="62293">MANDKRIFRQDKRNDITLKCPNLSELTPGDLSPCSFGNLLDEVTSEIALRRIQQPQTGEREQNEDEELITSLARKNGELIKQMKHKDEIIRQQCLRIKTLENKLKLVERNKCESNPNISEVQVLQACCEKLQRQVFEMEEFLHDYGLVWVGTQTTDEQSGPLGLQFGTPEKEKLIMDKVVTQIQALNEWFGAGEVKVARDPNNPRRGFLKDQNTIPLTLYADGICLYSGPFRPFTDHSTMQFLQDILDGFFPSELESSYPDGVPFLLTDKRDIKFLDSHLQLRSKGHKLGGADQSSQPFTQNRHEGANVESSVYNRQIKGNESENSGLSDTFGTLELYTCTDRQPLTFEDLLSRLPERTVTRSGRLINIRKDLQDEFGTRNKASDIEHIKVECGQSFKDTDKSVQDMKFVSLRVRSEDGSKIFNLRMAATDTVGQLYSCLNLARSEKAKTPYQLVTMSPFKREYSAESVESTLPVCSQRRVLNDKEMTLEEAGISTRTMLRMEKVEHSVPPADHDRVNDRGCTFGMTEWSPSKSQVSTQCTQTDRSD</sequence>
<comment type="subunit">
    <text evidence="6">Interacts with GNA12, GNA13, RND1, RND2 and RND3.</text>
</comment>
<dbReference type="InterPro" id="IPR001012">
    <property type="entry name" value="UBX_dom"/>
</dbReference>
<dbReference type="FunFam" id="3.30.420.210:FF:000003">
    <property type="entry name" value="UBX domain protein 11"/>
    <property type="match status" value="1"/>
</dbReference>
<dbReference type="Pfam" id="PF08059">
    <property type="entry name" value="SEP"/>
    <property type="match status" value="1"/>
</dbReference>
<name>A0AAV2TDM3_CALDB</name>
<dbReference type="AlphaFoldDB" id="A0AAV2TDM3"/>
<dbReference type="InterPro" id="IPR012989">
    <property type="entry name" value="SEP_domain"/>
</dbReference>
<keyword evidence="4" id="KW-0206">Cytoskeleton</keyword>
<gene>
    <name evidence="13" type="ORF">CDAUBV1_LOCUS9598</name>
</gene>
<protein>
    <recommendedName>
        <fullName evidence="7">UBX domain-containing protein 11</fullName>
    </recommendedName>
    <alternativeName>
        <fullName evidence="9">Socius</fullName>
    </alternativeName>
    <alternativeName>
        <fullName evidence="8">UBX domain-containing protein 5</fullName>
    </alternativeName>
</protein>
<dbReference type="PROSITE" id="PS50033">
    <property type="entry name" value="UBX"/>
    <property type="match status" value="1"/>
</dbReference>
<dbReference type="InterPro" id="IPR036241">
    <property type="entry name" value="NSFL1C_SEP_dom_sf"/>
</dbReference>